<name>A0ABQ2UDD2_9PSEU</name>
<reference evidence="3" key="1">
    <citation type="journal article" date="2019" name="Int. J. Syst. Evol. Microbiol.">
        <title>The Global Catalogue of Microorganisms (GCM) 10K type strain sequencing project: providing services to taxonomists for standard genome sequencing and annotation.</title>
        <authorList>
            <consortium name="The Broad Institute Genomics Platform"/>
            <consortium name="The Broad Institute Genome Sequencing Center for Infectious Disease"/>
            <person name="Wu L."/>
            <person name="Ma J."/>
        </authorList>
    </citation>
    <scope>NUCLEOTIDE SEQUENCE [LARGE SCALE GENOMIC DNA]</scope>
    <source>
        <strain evidence="3">JCM 3296</strain>
    </source>
</reference>
<accession>A0ABQ2UDD2</accession>
<keyword evidence="3" id="KW-1185">Reference proteome</keyword>
<evidence type="ECO:0000313" key="3">
    <source>
        <dbReference type="Proteomes" id="UP000649573"/>
    </source>
</evidence>
<evidence type="ECO:0000313" key="2">
    <source>
        <dbReference type="EMBL" id="GGU23628.1"/>
    </source>
</evidence>
<gene>
    <name evidence="2" type="ORF">GCM10010178_14740</name>
</gene>
<evidence type="ECO:0000256" key="1">
    <source>
        <dbReference type="SAM" id="MobiDB-lite"/>
    </source>
</evidence>
<evidence type="ECO:0008006" key="4">
    <source>
        <dbReference type="Google" id="ProtNLM"/>
    </source>
</evidence>
<dbReference type="Proteomes" id="UP000649573">
    <property type="component" value="Unassembled WGS sequence"/>
</dbReference>
<dbReference type="EMBL" id="BMRE01000003">
    <property type="protein sequence ID" value="GGU23628.1"/>
    <property type="molecule type" value="Genomic_DNA"/>
</dbReference>
<sequence>MLSPAKWVTTDSKQPSTSITTGDARVGAWRDDKHHLGKTYLTFDIARFQGTQLFTASLRTPEKAANDCTRPRSTQLWVVRPQGQITWDNQPQELADVAANPNQDCVTPWLTWNVAEPIKQALEQGSTEITFALRIAEQFQGDTAYGRTYDPAAVLSTTFNTPPGTPTDLMLDIHNCGSTTPFVASPQPRVRAIVHDADGTYGLEGRFAFWPVDAPEQRVEPAPLWAGSGSIDSYFPAGMVKDGGTYAFAARTEDGSANSEWSAPCRFTADLTAPKNAPKISSTTYREDGAPPGDGGEGLPGDFTFDANGDTDVVAFEYDGIGIEAGRVTADAPGGKATVTVTPRTDGPTYIQARGIDRAGLRSPSASYRYWVRTTAPSVETPWLEIGVPAEFVFTANQDGATRFVHQLDGGEEKSLPVGEDRKARLTLTFTEPGAERHTLKIWTVDGAGTKSGIVDHTFNVEQMRPEVEVSPWSGVVGQKRTITATPWRENVVSYVYKVGSGAEQQAPAAEDGSLTFEYTPTTKGRHKVLVASVNAAGIRSGWGEASLSASTPAPDVTSNDYRYEPAGAPGQAGTFTFSSPQIPVVSYRYRFDDEPWQTTTATQIQWAPRNPGHHYLYVRGVTESGLETDERSYLFQVKPLPPTVTSPQYPDGGPITARPGQPVEFVVTPALPGSHEVLWYISFNTPQVVPVGEDGKARFTYTPAGAFEMTVSSRTPDGIVSGEVRRTYQVPQ</sequence>
<protein>
    <recommendedName>
        <fullName evidence="4">PKD domain-containing protein</fullName>
    </recommendedName>
</protein>
<organism evidence="2 3">
    <name type="scientific">Lentzea flava</name>
    <dbReference type="NCBI Taxonomy" id="103732"/>
    <lineage>
        <taxon>Bacteria</taxon>
        <taxon>Bacillati</taxon>
        <taxon>Actinomycetota</taxon>
        <taxon>Actinomycetes</taxon>
        <taxon>Pseudonocardiales</taxon>
        <taxon>Pseudonocardiaceae</taxon>
        <taxon>Lentzea</taxon>
    </lineage>
</organism>
<feature type="region of interest" description="Disordered" evidence="1">
    <location>
        <begin position="277"/>
        <end position="298"/>
    </location>
</feature>
<proteinExistence type="predicted"/>
<comment type="caution">
    <text evidence="2">The sequence shown here is derived from an EMBL/GenBank/DDBJ whole genome shotgun (WGS) entry which is preliminary data.</text>
</comment>